<name>A0A6B0GP44_9EURY</name>
<proteinExistence type="predicted"/>
<dbReference type="EMBL" id="WSZK01000036">
    <property type="protein sequence ID" value="MWG36574.1"/>
    <property type="molecule type" value="Genomic_DNA"/>
</dbReference>
<gene>
    <name evidence="1" type="ORF">GQS65_19125</name>
</gene>
<sequence>MPDDTSDESDEYDPETTYVLHVNLTDERLRDLQRGEPLTVGFDAEEGMPAVDVVLHSDPEDNPHRVRGDLR</sequence>
<protein>
    <submittedName>
        <fullName evidence="1">Uncharacterized protein</fullName>
    </submittedName>
</protein>
<dbReference type="RefSeq" id="WP_158206226.1">
    <property type="nucleotide sequence ID" value="NZ_WSZK01000036.1"/>
</dbReference>
<dbReference type="Proteomes" id="UP000451471">
    <property type="component" value="Unassembled WGS sequence"/>
</dbReference>
<keyword evidence="2" id="KW-1185">Reference proteome</keyword>
<evidence type="ECO:0000313" key="2">
    <source>
        <dbReference type="Proteomes" id="UP000451471"/>
    </source>
</evidence>
<evidence type="ECO:0000313" key="1">
    <source>
        <dbReference type="EMBL" id="MWG36574.1"/>
    </source>
</evidence>
<organism evidence="1 2">
    <name type="scientific">Halomarina oriensis</name>
    <dbReference type="NCBI Taxonomy" id="671145"/>
    <lineage>
        <taxon>Archaea</taxon>
        <taxon>Methanobacteriati</taxon>
        <taxon>Methanobacteriota</taxon>
        <taxon>Stenosarchaea group</taxon>
        <taxon>Halobacteria</taxon>
        <taxon>Halobacteriales</taxon>
        <taxon>Natronomonadaceae</taxon>
        <taxon>Halomarina</taxon>
    </lineage>
</organism>
<comment type="caution">
    <text evidence="1">The sequence shown here is derived from an EMBL/GenBank/DDBJ whole genome shotgun (WGS) entry which is preliminary data.</text>
</comment>
<reference evidence="1 2" key="1">
    <citation type="submission" date="2019-12" db="EMBL/GenBank/DDBJ databases">
        <title>Halocatena pleomorpha gen. nov. sp. nov., an extremely halophilic archaeon of family Halobacteriaceae isolated from saltpan soil.</title>
        <authorList>
            <person name="Pal Y."/>
            <person name="Verma A."/>
            <person name="Krishnamurthi S."/>
            <person name="Kumar P."/>
        </authorList>
    </citation>
    <scope>NUCLEOTIDE SEQUENCE [LARGE SCALE GENOMIC DNA]</scope>
    <source>
        <strain evidence="1 2">JCM 16495</strain>
    </source>
</reference>
<accession>A0A6B0GP44</accession>
<dbReference type="AlphaFoldDB" id="A0A6B0GP44"/>